<name>A0A011R9A1_ACCRE</name>
<feature type="transmembrane region" description="Helical" evidence="2">
    <location>
        <begin position="32"/>
        <end position="53"/>
    </location>
</feature>
<accession>A0A011R9A1</accession>
<feature type="region of interest" description="Disordered" evidence="1">
    <location>
        <begin position="63"/>
        <end position="98"/>
    </location>
</feature>
<protein>
    <recommendedName>
        <fullName evidence="5">DUF4124 domain-containing protein</fullName>
    </recommendedName>
</protein>
<evidence type="ECO:0000256" key="2">
    <source>
        <dbReference type="SAM" id="Phobius"/>
    </source>
</evidence>
<keyword evidence="4" id="KW-1185">Reference proteome</keyword>
<evidence type="ECO:0000313" key="3">
    <source>
        <dbReference type="EMBL" id="EXI87734.1"/>
    </source>
</evidence>
<evidence type="ECO:0000256" key="1">
    <source>
        <dbReference type="SAM" id="MobiDB-lite"/>
    </source>
</evidence>
<keyword evidence="2" id="KW-0472">Membrane</keyword>
<reference evidence="3" key="1">
    <citation type="submission" date="2014-02" db="EMBL/GenBank/DDBJ databases">
        <title>Expanding our view of genomic diversity in Candidatus Accumulibacter clades.</title>
        <authorList>
            <person name="Skennerton C.T."/>
            <person name="Barr J.J."/>
            <person name="Slater F.R."/>
            <person name="Bond P.L."/>
            <person name="Tyson G.W."/>
        </authorList>
    </citation>
    <scope>NUCLEOTIDE SEQUENCE [LARGE SCALE GENOMIC DNA]</scope>
</reference>
<keyword evidence="2" id="KW-0812">Transmembrane</keyword>
<dbReference type="EMBL" id="JEMY01000032">
    <property type="protein sequence ID" value="EXI87734.1"/>
    <property type="molecule type" value="Genomic_DNA"/>
</dbReference>
<organism evidence="3 4">
    <name type="scientific">Accumulibacter regalis</name>
    <dbReference type="NCBI Taxonomy" id="522306"/>
    <lineage>
        <taxon>Bacteria</taxon>
        <taxon>Pseudomonadati</taxon>
        <taxon>Pseudomonadota</taxon>
        <taxon>Betaproteobacteria</taxon>
        <taxon>Candidatus Accumulibacter</taxon>
    </lineage>
</organism>
<evidence type="ECO:0000313" key="4">
    <source>
        <dbReference type="Proteomes" id="UP000022141"/>
    </source>
</evidence>
<gene>
    <name evidence="3" type="ORF">AW11_02399</name>
</gene>
<keyword evidence="2" id="KW-1133">Transmembrane helix</keyword>
<sequence length="227" mass="24642">MTRTSAELARSCRPAYDRHIPASPVETHLPAAQARIVALSLAVSVVVGAWLLFEYGETTNQRQAASPYQGPHTSAPPPAVAPRSSGSPPPEVTSPADVVARPPASLIYQCKGPNGTAFRDHPCANNETEVHVSPAGPISKPGYSLAQSKAIADEMEASRLRGEAQRRWRLSQLEKPAQKSTRSECAAIDQAIARVDSQLRELHSASQGDLWTAERRDLMNRRYSLRC</sequence>
<proteinExistence type="predicted"/>
<dbReference type="AlphaFoldDB" id="A0A011R9A1"/>
<evidence type="ECO:0008006" key="5">
    <source>
        <dbReference type="Google" id="ProtNLM"/>
    </source>
</evidence>
<comment type="caution">
    <text evidence="3">The sequence shown here is derived from an EMBL/GenBank/DDBJ whole genome shotgun (WGS) entry which is preliminary data.</text>
</comment>
<dbReference type="Proteomes" id="UP000022141">
    <property type="component" value="Unassembled WGS sequence"/>
</dbReference>